<accession>A0A6J5X0G3</accession>
<evidence type="ECO:0000313" key="2">
    <source>
        <dbReference type="Proteomes" id="UP000507245"/>
    </source>
</evidence>
<protein>
    <submittedName>
        <fullName evidence="1">Uncharacterized protein</fullName>
    </submittedName>
</protein>
<dbReference type="Proteomes" id="UP000507245">
    <property type="component" value="Unassembled WGS sequence"/>
</dbReference>
<proteinExistence type="predicted"/>
<sequence length="296" mass="31927">MKPSHVNAFARYFLNGLPTSFKQTIIVCEKLASGEVVIKDTAGSLSRNAKMMNFLKGATAVGVVTANGELLINIGSFIKSLVDHGGSKTMDITIDKMKFEACCNFKCEHDEKLNEIKESVVEMKTSLGKQMEEGNVYGSQDRVNLPERSAQTPLLSLPAIPFNDISPESTNLPFILSRCMVGGGTIASSSPSSLGHVNAFARYFLNGLPTSFKQTIIVCEKLASEEVVMKDTAGSLSRNAKMMNFLKGAIAVGVVTANGELLINTCSFIKSLVDHGGSKTMDIAINKMKFEACCNF</sequence>
<name>A0A6J5X0G3_PRUAR</name>
<organism evidence="1 2">
    <name type="scientific">Prunus armeniaca</name>
    <name type="common">Apricot</name>
    <name type="synonym">Armeniaca vulgaris</name>
    <dbReference type="NCBI Taxonomy" id="36596"/>
    <lineage>
        <taxon>Eukaryota</taxon>
        <taxon>Viridiplantae</taxon>
        <taxon>Streptophyta</taxon>
        <taxon>Embryophyta</taxon>
        <taxon>Tracheophyta</taxon>
        <taxon>Spermatophyta</taxon>
        <taxon>Magnoliopsida</taxon>
        <taxon>eudicotyledons</taxon>
        <taxon>Gunneridae</taxon>
        <taxon>Pentapetalae</taxon>
        <taxon>rosids</taxon>
        <taxon>fabids</taxon>
        <taxon>Rosales</taxon>
        <taxon>Rosaceae</taxon>
        <taxon>Amygdaloideae</taxon>
        <taxon>Amygdaleae</taxon>
        <taxon>Prunus</taxon>
    </lineage>
</organism>
<keyword evidence="2" id="KW-1185">Reference proteome</keyword>
<dbReference type="AlphaFoldDB" id="A0A6J5X0G3"/>
<dbReference type="EMBL" id="CAEKKB010000003">
    <property type="protein sequence ID" value="CAB4304278.1"/>
    <property type="molecule type" value="Genomic_DNA"/>
</dbReference>
<gene>
    <name evidence="1" type="ORF">ORAREDHAP_LOCUS21744</name>
</gene>
<evidence type="ECO:0000313" key="1">
    <source>
        <dbReference type="EMBL" id="CAB4304278.1"/>
    </source>
</evidence>
<reference evidence="2" key="1">
    <citation type="journal article" date="2020" name="Genome Biol.">
        <title>Gamete binning: chromosome-level and haplotype-resolved genome assembly enabled by high-throughput single-cell sequencing of gamete genomes.</title>
        <authorList>
            <person name="Campoy J.A."/>
            <person name="Sun H."/>
            <person name="Goel M."/>
            <person name="Jiao W.-B."/>
            <person name="Folz-Donahue K."/>
            <person name="Wang N."/>
            <person name="Rubio M."/>
            <person name="Liu C."/>
            <person name="Kukat C."/>
            <person name="Ruiz D."/>
            <person name="Huettel B."/>
            <person name="Schneeberger K."/>
        </authorList>
    </citation>
    <scope>NUCLEOTIDE SEQUENCE [LARGE SCALE GENOMIC DNA]</scope>
    <source>
        <strain evidence="2">cv. Rojo Pasion</strain>
    </source>
</reference>